<proteinExistence type="predicted"/>
<sequence>MPVAMPSLPGFQVFRDEMSLFKVIGMALLFYYCVMDVILYITFMNTNLVESSKGASDDELYSPFTHLSVKQLMNDHTSQYIVSPAIEYFDIFTQFSGIFYFITPNMISFTHLAIAFLAGRFVASESLHSRRIGVILFEIRTCMDTLDGVVFRAHTHTKGMYQSVRNSSGYYVDITCDALGGVFLCFGVLFYLFKRFDPAKQVDLSWKSVEAGTSGEKI</sequence>
<dbReference type="AlphaFoldDB" id="A0A2T7PML8"/>
<keyword evidence="1" id="KW-0472">Membrane</keyword>
<gene>
    <name evidence="2" type="ORF">C0Q70_05929</name>
</gene>
<keyword evidence="3" id="KW-1185">Reference proteome</keyword>
<reference evidence="2 3" key="1">
    <citation type="submission" date="2018-04" db="EMBL/GenBank/DDBJ databases">
        <title>The genome of golden apple snail Pomacea canaliculata provides insight into stress tolerance and invasive adaptation.</title>
        <authorList>
            <person name="Liu C."/>
            <person name="Liu B."/>
            <person name="Ren Y."/>
            <person name="Zhang Y."/>
            <person name="Wang H."/>
            <person name="Li S."/>
            <person name="Jiang F."/>
            <person name="Yin L."/>
            <person name="Zhang G."/>
            <person name="Qian W."/>
            <person name="Fan W."/>
        </authorList>
    </citation>
    <scope>NUCLEOTIDE SEQUENCE [LARGE SCALE GENOMIC DNA]</scope>
    <source>
        <strain evidence="2">SZHN2017</strain>
        <tissue evidence="2">Muscle</tissue>
    </source>
</reference>
<dbReference type="InterPro" id="IPR043130">
    <property type="entry name" value="CDP-OH_PTrfase_TM_dom"/>
</dbReference>
<keyword evidence="1" id="KW-0812">Transmembrane</keyword>
<feature type="transmembrane region" description="Helical" evidence="1">
    <location>
        <begin position="170"/>
        <end position="193"/>
    </location>
</feature>
<accession>A0A2T7PML8</accession>
<organism evidence="2 3">
    <name type="scientific">Pomacea canaliculata</name>
    <name type="common">Golden apple snail</name>
    <dbReference type="NCBI Taxonomy" id="400727"/>
    <lineage>
        <taxon>Eukaryota</taxon>
        <taxon>Metazoa</taxon>
        <taxon>Spiralia</taxon>
        <taxon>Lophotrochozoa</taxon>
        <taxon>Mollusca</taxon>
        <taxon>Gastropoda</taxon>
        <taxon>Caenogastropoda</taxon>
        <taxon>Architaenioglossa</taxon>
        <taxon>Ampullarioidea</taxon>
        <taxon>Ampullariidae</taxon>
        <taxon>Pomacea</taxon>
    </lineage>
</organism>
<dbReference type="OrthoDB" id="10253254at2759"/>
<comment type="caution">
    <text evidence="2">The sequence shown here is derived from an EMBL/GenBank/DDBJ whole genome shotgun (WGS) entry which is preliminary data.</text>
</comment>
<feature type="transmembrane region" description="Helical" evidence="1">
    <location>
        <begin position="20"/>
        <end position="43"/>
    </location>
</feature>
<feature type="transmembrane region" description="Helical" evidence="1">
    <location>
        <begin position="98"/>
        <end position="123"/>
    </location>
</feature>
<dbReference type="STRING" id="400727.A0A2T7PML8"/>
<dbReference type="EMBL" id="PZQS01000003">
    <property type="protein sequence ID" value="PVD34652.1"/>
    <property type="molecule type" value="Genomic_DNA"/>
</dbReference>
<name>A0A2T7PML8_POMCA</name>
<evidence type="ECO:0000313" key="2">
    <source>
        <dbReference type="EMBL" id="PVD34652.1"/>
    </source>
</evidence>
<evidence type="ECO:0000313" key="3">
    <source>
        <dbReference type="Proteomes" id="UP000245119"/>
    </source>
</evidence>
<protein>
    <submittedName>
        <fullName evidence="2">Uncharacterized protein</fullName>
    </submittedName>
</protein>
<keyword evidence="1" id="KW-1133">Transmembrane helix</keyword>
<dbReference type="Gene3D" id="1.20.120.1760">
    <property type="match status" value="1"/>
</dbReference>
<dbReference type="Proteomes" id="UP000245119">
    <property type="component" value="Linkage Group LG3"/>
</dbReference>
<evidence type="ECO:0000256" key="1">
    <source>
        <dbReference type="SAM" id="Phobius"/>
    </source>
</evidence>